<gene>
    <name evidence="3" type="ORF">Mal4_16580</name>
</gene>
<feature type="transmembrane region" description="Helical" evidence="1">
    <location>
        <begin position="31"/>
        <end position="51"/>
    </location>
</feature>
<evidence type="ECO:0000313" key="3">
    <source>
        <dbReference type="EMBL" id="QDU37347.1"/>
    </source>
</evidence>
<dbReference type="KEGG" id="mri:Mal4_16580"/>
<proteinExistence type="predicted"/>
<protein>
    <recommendedName>
        <fullName evidence="2">TIR domain-containing protein</fullName>
    </recommendedName>
</protein>
<reference evidence="3 4" key="1">
    <citation type="submission" date="2019-02" db="EMBL/GenBank/DDBJ databases">
        <title>Deep-cultivation of Planctomycetes and their phenomic and genomic characterization uncovers novel biology.</title>
        <authorList>
            <person name="Wiegand S."/>
            <person name="Jogler M."/>
            <person name="Boedeker C."/>
            <person name="Pinto D."/>
            <person name="Vollmers J."/>
            <person name="Rivas-Marin E."/>
            <person name="Kohn T."/>
            <person name="Peeters S.H."/>
            <person name="Heuer A."/>
            <person name="Rast P."/>
            <person name="Oberbeckmann S."/>
            <person name="Bunk B."/>
            <person name="Jeske O."/>
            <person name="Meyerdierks A."/>
            <person name="Storesund J.E."/>
            <person name="Kallscheuer N."/>
            <person name="Luecker S."/>
            <person name="Lage O.M."/>
            <person name="Pohl T."/>
            <person name="Merkel B.J."/>
            <person name="Hornburger P."/>
            <person name="Mueller R.-W."/>
            <person name="Bruemmer F."/>
            <person name="Labrenz M."/>
            <person name="Spormann A.M."/>
            <person name="Op den Camp H."/>
            <person name="Overmann J."/>
            <person name="Amann R."/>
            <person name="Jetten M.S.M."/>
            <person name="Mascher T."/>
            <person name="Medema M.H."/>
            <person name="Devos D.P."/>
            <person name="Kaster A.-K."/>
            <person name="Ovreas L."/>
            <person name="Rohde M."/>
            <person name="Galperin M.Y."/>
            <person name="Jogler C."/>
        </authorList>
    </citation>
    <scope>NUCLEOTIDE SEQUENCE [LARGE SCALE GENOMIC DNA]</scope>
    <source>
        <strain evidence="3 4">Mal4</strain>
    </source>
</reference>
<dbReference type="AlphaFoldDB" id="A0A517Z4J3"/>
<dbReference type="Gene3D" id="3.40.50.10140">
    <property type="entry name" value="Toll/interleukin-1 receptor homology (TIR) domain"/>
    <property type="match status" value="1"/>
</dbReference>
<keyword evidence="1" id="KW-0472">Membrane</keyword>
<organism evidence="3 4">
    <name type="scientific">Maioricimonas rarisocia</name>
    <dbReference type="NCBI Taxonomy" id="2528026"/>
    <lineage>
        <taxon>Bacteria</taxon>
        <taxon>Pseudomonadati</taxon>
        <taxon>Planctomycetota</taxon>
        <taxon>Planctomycetia</taxon>
        <taxon>Planctomycetales</taxon>
        <taxon>Planctomycetaceae</taxon>
        <taxon>Maioricimonas</taxon>
    </lineage>
</organism>
<dbReference type="Pfam" id="PF13676">
    <property type="entry name" value="TIR_2"/>
    <property type="match status" value="1"/>
</dbReference>
<keyword evidence="4" id="KW-1185">Reference proteome</keyword>
<dbReference type="EMBL" id="CP036275">
    <property type="protein sequence ID" value="QDU37347.1"/>
    <property type="molecule type" value="Genomic_DNA"/>
</dbReference>
<evidence type="ECO:0000313" key="4">
    <source>
        <dbReference type="Proteomes" id="UP000320496"/>
    </source>
</evidence>
<name>A0A517Z4J3_9PLAN</name>
<dbReference type="SUPFAM" id="SSF52200">
    <property type="entry name" value="Toll/Interleukin receptor TIR domain"/>
    <property type="match status" value="1"/>
</dbReference>
<evidence type="ECO:0000256" key="1">
    <source>
        <dbReference type="SAM" id="Phobius"/>
    </source>
</evidence>
<dbReference type="InterPro" id="IPR000157">
    <property type="entry name" value="TIR_dom"/>
</dbReference>
<accession>A0A517Z4J3</accession>
<dbReference type="GO" id="GO:0007165">
    <property type="term" value="P:signal transduction"/>
    <property type="evidence" value="ECO:0007669"/>
    <property type="project" value="InterPro"/>
</dbReference>
<dbReference type="InterPro" id="IPR035897">
    <property type="entry name" value="Toll_tir_struct_dom_sf"/>
</dbReference>
<keyword evidence="1" id="KW-0812">Transmembrane</keyword>
<feature type="domain" description="TIR" evidence="2">
    <location>
        <begin position="81"/>
        <end position="184"/>
    </location>
</feature>
<keyword evidence="1" id="KW-1133">Transmembrane helix</keyword>
<sequence length="413" mass="45870">MGGRLNLVPLVAVCTVIVLVAQRTHPVGAGGVLLAGAVSTAVSMANVLYFLPAMKSMCTPYTGIDFNRGRVSGGSEPLFDVFLSYKAEDERFVRPVADWMLSCGIRPWFDEYLILLTQREQFARAIDVGLRRCRYAVVFLNERYAKGEGTLIELRGLIEQLPQERTLLIPLAPPEQSLDPDLRRVAASFPRPEPPLADRGQRAIAEWLAERIPGLDAGTISEPVEPEPSLLLHSHGCDWQIGMQDWSVLPLREPLPGEVAAVGDENLLSMEREIDGVSVFCTIVCGTMTADQPLRRELLETASPDAHKRDMQQLVADLAREFVSGLGSPCAGVHLIYLDRWPEIPQFAMTYWSDAWVRLYSIVLPPAPGQTLEYGSNSPPVQFDIQFFVQGTFQDYCRTTSHLDRIVRSLACC</sequence>
<dbReference type="Proteomes" id="UP000320496">
    <property type="component" value="Chromosome"/>
</dbReference>
<evidence type="ECO:0000259" key="2">
    <source>
        <dbReference type="Pfam" id="PF13676"/>
    </source>
</evidence>